<feature type="region of interest" description="Disordered" evidence="1">
    <location>
        <begin position="116"/>
        <end position="148"/>
    </location>
</feature>
<gene>
    <name evidence="2" type="ORF">PLEPLA_LOCUS36340</name>
</gene>
<dbReference type="Proteomes" id="UP001153269">
    <property type="component" value="Unassembled WGS sequence"/>
</dbReference>
<proteinExistence type="predicted"/>
<dbReference type="AlphaFoldDB" id="A0A9N7YY16"/>
<keyword evidence="3" id="KW-1185">Reference proteome</keyword>
<evidence type="ECO:0000256" key="1">
    <source>
        <dbReference type="SAM" id="MobiDB-lite"/>
    </source>
</evidence>
<accession>A0A9N7YY16</accession>
<feature type="compositionally biased region" description="Pro residues" evidence="1">
    <location>
        <begin position="77"/>
        <end position="87"/>
    </location>
</feature>
<organism evidence="2 3">
    <name type="scientific">Pleuronectes platessa</name>
    <name type="common">European plaice</name>
    <dbReference type="NCBI Taxonomy" id="8262"/>
    <lineage>
        <taxon>Eukaryota</taxon>
        <taxon>Metazoa</taxon>
        <taxon>Chordata</taxon>
        <taxon>Craniata</taxon>
        <taxon>Vertebrata</taxon>
        <taxon>Euteleostomi</taxon>
        <taxon>Actinopterygii</taxon>
        <taxon>Neopterygii</taxon>
        <taxon>Teleostei</taxon>
        <taxon>Neoteleostei</taxon>
        <taxon>Acanthomorphata</taxon>
        <taxon>Carangaria</taxon>
        <taxon>Pleuronectiformes</taxon>
        <taxon>Pleuronectoidei</taxon>
        <taxon>Pleuronectidae</taxon>
        <taxon>Pleuronectes</taxon>
    </lineage>
</organism>
<evidence type="ECO:0000313" key="3">
    <source>
        <dbReference type="Proteomes" id="UP001153269"/>
    </source>
</evidence>
<feature type="region of interest" description="Disordered" evidence="1">
    <location>
        <begin position="61"/>
        <end position="89"/>
    </location>
</feature>
<comment type="caution">
    <text evidence="2">The sequence shown here is derived from an EMBL/GenBank/DDBJ whole genome shotgun (WGS) entry which is preliminary data.</text>
</comment>
<sequence length="174" mass="18518">MEICLLQMLELQRALRTREAESETGGGISSSTPISQGNKHRSTPFDATADLKMNTSHADSNWTSNFSSAQNGAALHPPHPTLNPSLPPRDQLYNKFNEFFGSACISSESTGCSQALRGNGGGKRKARAKGVSAKERGSDGETGGGSKRGTFEAAAYLALGFDETWQREVPRGGV</sequence>
<reference evidence="2" key="1">
    <citation type="submission" date="2020-03" db="EMBL/GenBank/DDBJ databases">
        <authorList>
            <person name="Weist P."/>
        </authorList>
    </citation>
    <scope>NUCLEOTIDE SEQUENCE</scope>
</reference>
<feature type="region of interest" description="Disordered" evidence="1">
    <location>
        <begin position="17"/>
        <end position="46"/>
    </location>
</feature>
<evidence type="ECO:0000313" key="2">
    <source>
        <dbReference type="EMBL" id="CAB1448691.1"/>
    </source>
</evidence>
<feature type="compositionally biased region" description="Polar residues" evidence="1">
    <location>
        <begin position="61"/>
        <end position="71"/>
    </location>
</feature>
<dbReference type="EMBL" id="CADEAL010003986">
    <property type="protein sequence ID" value="CAB1448691.1"/>
    <property type="molecule type" value="Genomic_DNA"/>
</dbReference>
<name>A0A9N7YY16_PLEPL</name>
<protein>
    <submittedName>
        <fullName evidence="2">Uncharacterized protein</fullName>
    </submittedName>
</protein>